<organism evidence="1 2">
    <name type="scientific">Candidatus Woesebacteria bacterium GW2011_GWA1_43_12</name>
    <dbReference type="NCBI Taxonomy" id="1618557"/>
    <lineage>
        <taxon>Bacteria</taxon>
        <taxon>Candidatus Woeseibacteriota</taxon>
    </lineage>
</organism>
<accession>A0A0G1FUT0</accession>
<evidence type="ECO:0000313" key="1">
    <source>
        <dbReference type="EMBL" id="KKS90558.1"/>
    </source>
</evidence>
<dbReference type="InterPro" id="IPR006439">
    <property type="entry name" value="HAD-SF_hydro_IA"/>
</dbReference>
<evidence type="ECO:0000313" key="2">
    <source>
        <dbReference type="Proteomes" id="UP000034669"/>
    </source>
</evidence>
<dbReference type="InterPro" id="IPR036412">
    <property type="entry name" value="HAD-like_sf"/>
</dbReference>
<name>A0A0G1FUT0_9BACT</name>
<dbReference type="PANTHER" id="PTHR43611:SF3">
    <property type="entry name" value="FLAVIN MONONUCLEOTIDE HYDROLASE 1, CHLOROPLATIC"/>
    <property type="match status" value="1"/>
</dbReference>
<dbReference type="PANTHER" id="PTHR43611">
    <property type="entry name" value="ALPHA-D-GLUCOSE 1-PHOSPHATE PHOSPHATASE"/>
    <property type="match status" value="1"/>
</dbReference>
<dbReference type="EMBL" id="LCFI01000002">
    <property type="protein sequence ID" value="KKS90558.1"/>
    <property type="molecule type" value="Genomic_DNA"/>
</dbReference>
<dbReference type="NCBIfam" id="TIGR01509">
    <property type="entry name" value="HAD-SF-IA-v3"/>
    <property type="match status" value="1"/>
</dbReference>
<dbReference type="Proteomes" id="UP000034669">
    <property type="component" value="Unassembled WGS sequence"/>
</dbReference>
<dbReference type="SUPFAM" id="SSF56784">
    <property type="entry name" value="HAD-like"/>
    <property type="match status" value="1"/>
</dbReference>
<proteinExistence type="predicted"/>
<dbReference type="Pfam" id="PF00702">
    <property type="entry name" value="Hydrolase"/>
    <property type="match status" value="1"/>
</dbReference>
<dbReference type="Gene3D" id="3.40.50.1000">
    <property type="entry name" value="HAD superfamily/HAD-like"/>
    <property type="match status" value="1"/>
</dbReference>
<dbReference type="InterPro" id="IPR023214">
    <property type="entry name" value="HAD_sf"/>
</dbReference>
<sequence length="157" mass="17861">MIKAIVSDFSRVLLFPKDKSYQGSLNALHKELSEKPSYNALDFFELNVGLLDFYKSLKDRIPVYIFTSDVIQDSPEFQPYLQPVFKEVLSAKKMNTDKKTSEAYGLVASHLKLGPNEILYVDDAPENIQAAKTAGLNTFLYKDYENLLNQIREALNS</sequence>
<dbReference type="AlphaFoldDB" id="A0A0G1FUT0"/>
<gene>
    <name evidence="1" type="ORF">UV66_C0002G0035</name>
</gene>
<comment type="caution">
    <text evidence="1">The sequence shown here is derived from an EMBL/GenBank/DDBJ whole genome shotgun (WGS) entry which is preliminary data.</text>
</comment>
<protein>
    <recommendedName>
        <fullName evidence="3">HAD-superfamily hydrolase, subfamily IA, variant 3</fullName>
    </recommendedName>
</protein>
<reference evidence="1 2" key="1">
    <citation type="journal article" date="2015" name="Nature">
        <title>rRNA introns, odd ribosomes, and small enigmatic genomes across a large radiation of phyla.</title>
        <authorList>
            <person name="Brown C.T."/>
            <person name="Hug L.A."/>
            <person name="Thomas B.C."/>
            <person name="Sharon I."/>
            <person name="Castelle C.J."/>
            <person name="Singh A."/>
            <person name="Wilkins M.J."/>
            <person name="Williams K.H."/>
            <person name="Banfield J.F."/>
        </authorList>
    </citation>
    <scope>NUCLEOTIDE SEQUENCE [LARGE SCALE GENOMIC DNA]</scope>
</reference>
<evidence type="ECO:0008006" key="3">
    <source>
        <dbReference type="Google" id="ProtNLM"/>
    </source>
</evidence>